<keyword evidence="3" id="KW-1185">Reference proteome</keyword>
<evidence type="ECO:0000256" key="1">
    <source>
        <dbReference type="SAM" id="Phobius"/>
    </source>
</evidence>
<dbReference type="InParanoid" id="Q236U8"/>
<keyword evidence="1 2" id="KW-0812">Transmembrane</keyword>
<organism evidence="2 3">
    <name type="scientific">Tetrahymena thermophila (strain SB210)</name>
    <dbReference type="NCBI Taxonomy" id="312017"/>
    <lineage>
        <taxon>Eukaryota</taxon>
        <taxon>Sar</taxon>
        <taxon>Alveolata</taxon>
        <taxon>Ciliophora</taxon>
        <taxon>Intramacronucleata</taxon>
        <taxon>Oligohymenophorea</taxon>
        <taxon>Hymenostomatida</taxon>
        <taxon>Tetrahymenina</taxon>
        <taxon>Tetrahymenidae</taxon>
        <taxon>Tetrahymena</taxon>
    </lineage>
</organism>
<keyword evidence="1" id="KW-1133">Transmembrane helix</keyword>
<reference evidence="3" key="1">
    <citation type="journal article" date="2006" name="PLoS Biol.">
        <title>Macronuclear genome sequence of the ciliate Tetrahymena thermophila, a model eukaryote.</title>
        <authorList>
            <person name="Eisen J.A."/>
            <person name="Coyne R.S."/>
            <person name="Wu M."/>
            <person name="Wu D."/>
            <person name="Thiagarajan M."/>
            <person name="Wortman J.R."/>
            <person name="Badger J.H."/>
            <person name="Ren Q."/>
            <person name="Amedeo P."/>
            <person name="Jones K.M."/>
            <person name="Tallon L.J."/>
            <person name="Delcher A.L."/>
            <person name="Salzberg S.L."/>
            <person name="Silva J.C."/>
            <person name="Haas B.J."/>
            <person name="Majoros W.H."/>
            <person name="Farzad M."/>
            <person name="Carlton J.M."/>
            <person name="Smith R.K. Jr."/>
            <person name="Garg J."/>
            <person name="Pearlman R.E."/>
            <person name="Karrer K.M."/>
            <person name="Sun L."/>
            <person name="Manning G."/>
            <person name="Elde N.C."/>
            <person name="Turkewitz A.P."/>
            <person name="Asai D.J."/>
            <person name="Wilkes D.E."/>
            <person name="Wang Y."/>
            <person name="Cai H."/>
            <person name="Collins K."/>
            <person name="Stewart B.A."/>
            <person name="Lee S.R."/>
            <person name="Wilamowska K."/>
            <person name="Weinberg Z."/>
            <person name="Ruzzo W.L."/>
            <person name="Wloga D."/>
            <person name="Gaertig J."/>
            <person name="Frankel J."/>
            <person name="Tsao C.-C."/>
            <person name="Gorovsky M.A."/>
            <person name="Keeling P.J."/>
            <person name="Waller R.F."/>
            <person name="Patron N.J."/>
            <person name="Cherry J.M."/>
            <person name="Stover N.A."/>
            <person name="Krieger C.J."/>
            <person name="del Toro C."/>
            <person name="Ryder H.F."/>
            <person name="Williamson S.C."/>
            <person name="Barbeau R.A."/>
            <person name="Hamilton E.P."/>
            <person name="Orias E."/>
        </authorList>
    </citation>
    <scope>NUCLEOTIDE SEQUENCE [LARGE SCALE GENOMIC DNA]</scope>
    <source>
        <strain evidence="3">SB210</strain>
    </source>
</reference>
<accession>Q236U8</accession>
<gene>
    <name evidence="2" type="ORF">TTHERM_00085000</name>
</gene>
<feature type="transmembrane region" description="Helical" evidence="1">
    <location>
        <begin position="112"/>
        <end position="131"/>
    </location>
</feature>
<sequence>MSENSTVISSDFQTADEALQKFNEFLEKLHLKQRWTSLEEIKVEKKTNWFKIISSEEFLKIIEWILIVNLRIQLINFLNNIETYFFILAYHLILTAYFSYKNYQEKQPEFPQFAISMIKQAGLFAVILLAFEGRFLNLPIPETIKSVSFFFFPVIVFSQYSILTDVSLTFKLNNSIVIQGQNWKIQRLAMIWIKAVELHQFYTNNYQKSLALKKLK</sequence>
<feature type="transmembrane region" description="Helical" evidence="1">
    <location>
        <begin position="143"/>
        <end position="163"/>
    </location>
</feature>
<dbReference type="Proteomes" id="UP000009168">
    <property type="component" value="Unassembled WGS sequence"/>
</dbReference>
<keyword evidence="1" id="KW-0472">Membrane</keyword>
<protein>
    <submittedName>
        <fullName evidence="2">Transmembrane protein, putative</fullName>
    </submittedName>
</protein>
<feature type="transmembrane region" description="Helical" evidence="1">
    <location>
        <begin position="84"/>
        <end position="100"/>
    </location>
</feature>
<dbReference type="EMBL" id="GG662749">
    <property type="protein sequence ID" value="EAR92402.1"/>
    <property type="molecule type" value="Genomic_DNA"/>
</dbReference>
<name>Q236U8_TETTS</name>
<evidence type="ECO:0000313" key="3">
    <source>
        <dbReference type="Proteomes" id="UP000009168"/>
    </source>
</evidence>
<dbReference type="HOGENOM" id="CLU_1279955_0_0_1"/>
<dbReference type="GeneID" id="7824289"/>
<evidence type="ECO:0000313" key="2">
    <source>
        <dbReference type="EMBL" id="EAR92402.1"/>
    </source>
</evidence>
<dbReference type="RefSeq" id="XP_001012647.1">
    <property type="nucleotide sequence ID" value="XM_001012647.1"/>
</dbReference>
<proteinExistence type="predicted"/>
<dbReference type="AlphaFoldDB" id="Q236U8"/>
<dbReference type="KEGG" id="tet:TTHERM_00085000"/>